<dbReference type="PANTHER" id="PTHR34461">
    <property type="entry name" value="EXPRESSED PROTEIN"/>
    <property type="match status" value="1"/>
</dbReference>
<evidence type="ECO:0000256" key="1">
    <source>
        <dbReference type="SAM" id="MobiDB-lite"/>
    </source>
</evidence>
<proteinExistence type="predicted"/>
<sequence length="863" mass="95904">MELRGHCHLHYIQAIRGGLLKKVLNVSSCGQPALKFKAIKDIYDAEDAKNHDHVPKIHLWDDMESSPSKLKGFKVESSYSPLEESVVKLKHEASELNYNNGAGERNDDLDDLSIGNMTLTQIKERCRTKKRKFSKQVGLGKEPVGTLFSLKRDDSNFEQYHCDLEEPLINWKHKLSKNMKSKKKCSRKHVSTSSCNAISVAKLEQGTGDQGFLHSEEDWPAPLNVKVAVSDLEFSDCQAVICLKAVTNFGCSDQVDSVGVAINETTDAGILNEGALVCLPEEHFCGAADEVPYEFIQCAKPEFNVGVSGWEIAKVDSPEILDYKLSDISEFNNISYITSSLPYDFSSESHSPTEDHNSNLNDGLKSNSSKHMFWLTSSHSRIECRSETAASMLEYPTRESHCTTVSEASYEDAEDVHSKFNVGFSGCQIVKVDSPEINNYCSNSSESKKGGYSIYPTPPAIPSESLSPTNNHGSEMHDGLDKSSAEHDISWVTRCQSQIQLPDMAADINLQCSKELDWVNHCLFEEISKDDCPSKLENSVINSSRDYLLSQNLNSYASPGEHSVSAYFEGAASFDSFSAEKPSPLSTLAEAVEGHPVTRGTLHEFMASPQLGHYPDSKLHPPPQRLISARKTISPTSQERLCRAVESTVSVDNEHRECRGKLYFAKQTSHRILRAEGLEQFSRAVATSIMSKPKHGKGILKVPHLPCSVPQPTSCMSTQSCSENAIAFSQRQMHDIESLATKLTKELKSMKDIMKVRLQLEDTTAPALKQNTDEMKIAIDNAERAEETTIRWLSMMARDCSRFCKIMKSPKDRSSPSENLIHKKRKITFADEAGGKLCHVKVFNDDMASTLAFGSENQSLPVE</sequence>
<feature type="compositionally biased region" description="Basic and acidic residues" evidence="1">
    <location>
        <begin position="474"/>
        <end position="483"/>
    </location>
</feature>
<comment type="caution">
    <text evidence="2">The sequence shown here is derived from an EMBL/GenBank/DDBJ whole genome shotgun (WGS) entry which is preliminary data.</text>
</comment>
<protein>
    <submittedName>
        <fullName evidence="2">Uncharacterized protein</fullName>
    </submittedName>
</protein>
<accession>A0AAV5J1Q2</accession>
<dbReference type="EMBL" id="BPVZ01000022">
    <property type="protein sequence ID" value="GKV04820.1"/>
    <property type="molecule type" value="Genomic_DNA"/>
</dbReference>
<evidence type="ECO:0000313" key="2">
    <source>
        <dbReference type="EMBL" id="GKV04820.1"/>
    </source>
</evidence>
<feature type="region of interest" description="Disordered" evidence="1">
    <location>
        <begin position="444"/>
        <end position="483"/>
    </location>
</feature>
<evidence type="ECO:0000313" key="3">
    <source>
        <dbReference type="Proteomes" id="UP001054252"/>
    </source>
</evidence>
<feature type="compositionally biased region" description="Polar residues" evidence="1">
    <location>
        <begin position="464"/>
        <end position="473"/>
    </location>
</feature>
<organism evidence="2 3">
    <name type="scientific">Rubroshorea leprosula</name>
    <dbReference type="NCBI Taxonomy" id="152421"/>
    <lineage>
        <taxon>Eukaryota</taxon>
        <taxon>Viridiplantae</taxon>
        <taxon>Streptophyta</taxon>
        <taxon>Embryophyta</taxon>
        <taxon>Tracheophyta</taxon>
        <taxon>Spermatophyta</taxon>
        <taxon>Magnoliopsida</taxon>
        <taxon>eudicotyledons</taxon>
        <taxon>Gunneridae</taxon>
        <taxon>Pentapetalae</taxon>
        <taxon>rosids</taxon>
        <taxon>malvids</taxon>
        <taxon>Malvales</taxon>
        <taxon>Dipterocarpaceae</taxon>
        <taxon>Rubroshorea</taxon>
    </lineage>
</organism>
<gene>
    <name evidence="2" type="ORF">SLEP1_g16927</name>
</gene>
<name>A0AAV5J1Q2_9ROSI</name>
<dbReference type="PANTHER" id="PTHR34461:SF2">
    <property type="entry name" value="EXPRESSED PROTEIN"/>
    <property type="match status" value="1"/>
</dbReference>
<dbReference type="AlphaFoldDB" id="A0AAV5J1Q2"/>
<dbReference type="Proteomes" id="UP001054252">
    <property type="component" value="Unassembled WGS sequence"/>
</dbReference>
<reference evidence="2 3" key="1">
    <citation type="journal article" date="2021" name="Commun. Biol.">
        <title>The genome of Shorea leprosula (Dipterocarpaceae) highlights the ecological relevance of drought in aseasonal tropical rainforests.</title>
        <authorList>
            <person name="Ng K.K.S."/>
            <person name="Kobayashi M.J."/>
            <person name="Fawcett J.A."/>
            <person name="Hatakeyama M."/>
            <person name="Paape T."/>
            <person name="Ng C.H."/>
            <person name="Ang C.C."/>
            <person name="Tnah L.H."/>
            <person name="Lee C.T."/>
            <person name="Nishiyama T."/>
            <person name="Sese J."/>
            <person name="O'Brien M.J."/>
            <person name="Copetti D."/>
            <person name="Mohd Noor M.I."/>
            <person name="Ong R.C."/>
            <person name="Putra M."/>
            <person name="Sireger I.Z."/>
            <person name="Indrioko S."/>
            <person name="Kosugi Y."/>
            <person name="Izuno A."/>
            <person name="Isagi Y."/>
            <person name="Lee S.L."/>
            <person name="Shimizu K.K."/>
        </authorList>
    </citation>
    <scope>NUCLEOTIDE SEQUENCE [LARGE SCALE GENOMIC DNA]</scope>
    <source>
        <strain evidence="2">214</strain>
    </source>
</reference>
<keyword evidence="3" id="KW-1185">Reference proteome</keyword>